<gene>
    <name evidence="2" type="ORF">EVAR_98664_1</name>
</gene>
<keyword evidence="3" id="KW-1185">Reference proteome</keyword>
<name>A0A4C1XWS8_EUMVA</name>
<organism evidence="2 3">
    <name type="scientific">Eumeta variegata</name>
    <name type="common">Bagworm moth</name>
    <name type="synonym">Eumeta japonica</name>
    <dbReference type="NCBI Taxonomy" id="151549"/>
    <lineage>
        <taxon>Eukaryota</taxon>
        <taxon>Metazoa</taxon>
        <taxon>Ecdysozoa</taxon>
        <taxon>Arthropoda</taxon>
        <taxon>Hexapoda</taxon>
        <taxon>Insecta</taxon>
        <taxon>Pterygota</taxon>
        <taxon>Neoptera</taxon>
        <taxon>Endopterygota</taxon>
        <taxon>Lepidoptera</taxon>
        <taxon>Glossata</taxon>
        <taxon>Ditrysia</taxon>
        <taxon>Tineoidea</taxon>
        <taxon>Psychidae</taxon>
        <taxon>Oiketicinae</taxon>
        <taxon>Eumeta</taxon>
    </lineage>
</organism>
<evidence type="ECO:0000313" key="2">
    <source>
        <dbReference type="EMBL" id="GBP67610.1"/>
    </source>
</evidence>
<dbReference type="AlphaFoldDB" id="A0A4C1XWS8"/>
<dbReference type="Proteomes" id="UP000299102">
    <property type="component" value="Unassembled WGS sequence"/>
</dbReference>
<accession>A0A4C1XWS8</accession>
<dbReference type="EMBL" id="BGZK01000987">
    <property type="protein sequence ID" value="GBP67610.1"/>
    <property type="molecule type" value="Genomic_DNA"/>
</dbReference>
<comment type="caution">
    <text evidence="2">The sequence shown here is derived from an EMBL/GenBank/DDBJ whole genome shotgun (WGS) entry which is preliminary data.</text>
</comment>
<evidence type="ECO:0000313" key="3">
    <source>
        <dbReference type="Proteomes" id="UP000299102"/>
    </source>
</evidence>
<feature type="region of interest" description="Disordered" evidence="1">
    <location>
        <begin position="125"/>
        <end position="164"/>
    </location>
</feature>
<evidence type="ECO:0000256" key="1">
    <source>
        <dbReference type="SAM" id="MobiDB-lite"/>
    </source>
</evidence>
<proteinExistence type="predicted"/>
<feature type="region of interest" description="Disordered" evidence="1">
    <location>
        <begin position="1"/>
        <end position="52"/>
    </location>
</feature>
<feature type="compositionally biased region" description="Gly residues" evidence="1">
    <location>
        <begin position="30"/>
        <end position="39"/>
    </location>
</feature>
<protein>
    <submittedName>
        <fullName evidence="2">Uncharacterized protein</fullName>
    </submittedName>
</protein>
<reference evidence="2 3" key="1">
    <citation type="journal article" date="2019" name="Commun. Biol.">
        <title>The bagworm genome reveals a unique fibroin gene that provides high tensile strength.</title>
        <authorList>
            <person name="Kono N."/>
            <person name="Nakamura H."/>
            <person name="Ohtoshi R."/>
            <person name="Tomita M."/>
            <person name="Numata K."/>
            <person name="Arakawa K."/>
        </authorList>
    </citation>
    <scope>NUCLEOTIDE SEQUENCE [LARGE SCALE GENOMIC DNA]</scope>
</reference>
<sequence>MSNAPAAPQMVRRDDRTARGPGRVVIWEIKGGGGAGRGAVGRKSATTRGGTRRARNLGATRRQGRGYPGTVVVMCFTTLCGSASHTCNTEHTLKSTSNSQLTHLPGAVARPFSAETGQRLCRRPRAASVGRDRRLPPPHAYVTARRAASSPPGTCPPRASCPSF</sequence>